<comment type="similarity">
    <text evidence="1">Belongs to the bacterial sugar transferase family.</text>
</comment>
<dbReference type="PANTHER" id="PTHR30576:SF10">
    <property type="entry name" value="SLL5057 PROTEIN"/>
    <property type="match status" value="1"/>
</dbReference>
<dbReference type="EMBL" id="CABWIC010000007">
    <property type="protein sequence ID" value="VWL92320.1"/>
    <property type="molecule type" value="Genomic_DNA"/>
</dbReference>
<organism evidence="3 4">
    <name type="scientific">Collinsella intestinalis</name>
    <dbReference type="NCBI Taxonomy" id="147207"/>
    <lineage>
        <taxon>Bacteria</taxon>
        <taxon>Bacillati</taxon>
        <taxon>Actinomycetota</taxon>
        <taxon>Coriobacteriia</taxon>
        <taxon>Coriobacteriales</taxon>
        <taxon>Coriobacteriaceae</taxon>
        <taxon>Collinsella</taxon>
    </lineage>
</organism>
<evidence type="ECO:0000256" key="1">
    <source>
        <dbReference type="ARBA" id="ARBA00006464"/>
    </source>
</evidence>
<evidence type="ECO:0000313" key="4">
    <source>
        <dbReference type="Proteomes" id="UP000405524"/>
    </source>
</evidence>
<accession>A0A5K1IUB1</accession>
<dbReference type="PANTHER" id="PTHR30576">
    <property type="entry name" value="COLANIC BIOSYNTHESIS UDP-GLUCOSE LIPID CARRIER TRANSFERASE"/>
    <property type="match status" value="1"/>
</dbReference>
<dbReference type="AlphaFoldDB" id="A0A5K1IUB1"/>
<dbReference type="GO" id="GO:0016780">
    <property type="term" value="F:phosphotransferase activity, for other substituted phosphate groups"/>
    <property type="evidence" value="ECO:0007669"/>
    <property type="project" value="TreeGrafter"/>
</dbReference>
<evidence type="ECO:0000259" key="2">
    <source>
        <dbReference type="Pfam" id="PF02397"/>
    </source>
</evidence>
<name>A0A5K1IUB1_9ACTN</name>
<dbReference type="InterPro" id="IPR003362">
    <property type="entry name" value="Bact_transf"/>
</dbReference>
<keyword evidence="3" id="KW-0808">Transferase</keyword>
<dbReference type="Proteomes" id="UP000405524">
    <property type="component" value="Unassembled WGS sequence"/>
</dbReference>
<evidence type="ECO:0000313" key="3">
    <source>
        <dbReference type="EMBL" id="VWL92320.1"/>
    </source>
</evidence>
<dbReference type="EC" id="2.7.8.40" evidence="3"/>
<sequence length="197" mass="22594">MFDIAFSGTVIAVGLIPGAIICAAICLESPGCPIYAQKRISRTHRDGRMHEFTMYKFRSMYRDADQRLQELQRCNEIDGAMFKMKDDPRVTKMGKFLRKHSIDEFPQFLNVFLGQMTVVGPRPPLPSEVAEYDAWAMQRLAVKPGLTGYWQVGGRSDLDFEDMVELDLKYIRERSLWVNLRTILQTIKVVFTGEGAY</sequence>
<reference evidence="3 4" key="1">
    <citation type="submission" date="2019-10" db="EMBL/GenBank/DDBJ databases">
        <authorList>
            <person name="Wolf R A."/>
        </authorList>
    </citation>
    <scope>NUCLEOTIDE SEQUENCE [LARGE SCALE GENOMIC DNA]</scope>
    <source>
        <strain evidence="3">Collinsella_intestinalis_DSM_13632</strain>
    </source>
</reference>
<feature type="domain" description="Bacterial sugar transferase" evidence="2">
    <location>
        <begin position="1"/>
        <end position="191"/>
    </location>
</feature>
<dbReference type="Pfam" id="PF02397">
    <property type="entry name" value="Bac_transf"/>
    <property type="match status" value="1"/>
</dbReference>
<proteinExistence type="inferred from homology"/>
<protein>
    <submittedName>
        <fullName evidence="3">UDP-N-acetylgalactosamine-undecaprenyl-phosphate N-acetylgalactosaminephosphotransferase</fullName>
        <ecNumber evidence="3">2.7.8.40</ecNumber>
    </submittedName>
</protein>
<gene>
    <name evidence="3" type="primary">wecA</name>
    <name evidence="3" type="ORF">JKKLCJKK_00532</name>
</gene>